<sequence>MTPLVGYGAIDTLEGAPFDGALIHRFPNVADARAWYGRPAHQAAQPDIGLSGSRVVRCDVAAVQRRQRISRDPGVPPVRPVLRPKELDQCQDSGRHELLLAVRRLDLGLLVR</sequence>
<evidence type="ECO:0008006" key="3">
    <source>
        <dbReference type="Google" id="ProtNLM"/>
    </source>
</evidence>
<dbReference type="Proteomes" id="UP000653411">
    <property type="component" value="Unassembled WGS sequence"/>
</dbReference>
<proteinExistence type="predicted"/>
<evidence type="ECO:0000313" key="1">
    <source>
        <dbReference type="EMBL" id="GGN38859.1"/>
    </source>
</evidence>
<dbReference type="SUPFAM" id="SSF54909">
    <property type="entry name" value="Dimeric alpha+beta barrel"/>
    <property type="match status" value="1"/>
</dbReference>
<evidence type="ECO:0000313" key="2">
    <source>
        <dbReference type="Proteomes" id="UP000653411"/>
    </source>
</evidence>
<dbReference type="InterPro" id="IPR011008">
    <property type="entry name" value="Dimeric_a/b-barrel"/>
</dbReference>
<name>A0A917XN19_9ACTN</name>
<dbReference type="Gene3D" id="3.30.70.100">
    <property type="match status" value="1"/>
</dbReference>
<reference evidence="1" key="2">
    <citation type="submission" date="2020-09" db="EMBL/GenBank/DDBJ databases">
        <authorList>
            <person name="Sun Q."/>
            <person name="Zhou Y."/>
        </authorList>
    </citation>
    <scope>NUCLEOTIDE SEQUENCE</scope>
    <source>
        <strain evidence="1">CGMCC 4.7110</strain>
    </source>
</reference>
<keyword evidence="2" id="KW-1185">Reference proteome</keyword>
<reference evidence="1" key="1">
    <citation type="journal article" date="2014" name="Int. J. Syst. Evol. Microbiol.">
        <title>Complete genome sequence of Corynebacterium casei LMG S-19264T (=DSM 44701T), isolated from a smear-ripened cheese.</title>
        <authorList>
            <consortium name="US DOE Joint Genome Institute (JGI-PGF)"/>
            <person name="Walter F."/>
            <person name="Albersmeier A."/>
            <person name="Kalinowski J."/>
            <person name="Ruckert C."/>
        </authorList>
    </citation>
    <scope>NUCLEOTIDE SEQUENCE</scope>
    <source>
        <strain evidence="1">CGMCC 4.7110</strain>
    </source>
</reference>
<gene>
    <name evidence="1" type="ORF">GCM10011578_084690</name>
</gene>
<comment type="caution">
    <text evidence="1">The sequence shown here is derived from an EMBL/GenBank/DDBJ whole genome shotgun (WGS) entry which is preliminary data.</text>
</comment>
<accession>A0A917XN19</accession>
<organism evidence="1 2">
    <name type="scientific">Streptomyces fuscichromogenes</name>
    <dbReference type="NCBI Taxonomy" id="1324013"/>
    <lineage>
        <taxon>Bacteria</taxon>
        <taxon>Bacillati</taxon>
        <taxon>Actinomycetota</taxon>
        <taxon>Actinomycetes</taxon>
        <taxon>Kitasatosporales</taxon>
        <taxon>Streptomycetaceae</taxon>
        <taxon>Streptomyces</taxon>
    </lineage>
</organism>
<dbReference type="AlphaFoldDB" id="A0A917XN19"/>
<dbReference type="EMBL" id="BMML01000029">
    <property type="protein sequence ID" value="GGN38859.1"/>
    <property type="molecule type" value="Genomic_DNA"/>
</dbReference>
<protein>
    <recommendedName>
        <fullName evidence="3">DUF1330 domain-containing protein</fullName>
    </recommendedName>
</protein>